<feature type="region of interest" description="Disordered" evidence="14">
    <location>
        <begin position="1"/>
        <end position="118"/>
    </location>
</feature>
<keyword evidence="11" id="KW-0411">Iron-sulfur</keyword>
<dbReference type="Pfam" id="PF00730">
    <property type="entry name" value="HhH-GPD"/>
    <property type="match status" value="1"/>
</dbReference>
<evidence type="ECO:0000256" key="6">
    <source>
        <dbReference type="ARBA" id="ARBA00022485"/>
    </source>
</evidence>
<dbReference type="Gene3D" id="1.10.1670.10">
    <property type="entry name" value="Helix-hairpin-Helix base-excision DNA repair enzymes (C-terminal)"/>
    <property type="match status" value="1"/>
</dbReference>
<dbReference type="Proteomes" id="UP000011016">
    <property type="component" value="Unassembled WGS sequence"/>
</dbReference>
<feature type="compositionally biased region" description="Polar residues" evidence="14">
    <location>
        <begin position="25"/>
        <end position="35"/>
    </location>
</feature>
<dbReference type="GO" id="GO:0046872">
    <property type="term" value="F:metal ion binding"/>
    <property type="evidence" value="ECO:0007669"/>
    <property type="project" value="UniProtKB-KW"/>
</dbReference>
<dbReference type="SUPFAM" id="SSF48150">
    <property type="entry name" value="DNA-glycosylase"/>
    <property type="match status" value="1"/>
</dbReference>
<keyword evidence="9 16" id="KW-0378">Hydrolase</keyword>
<dbReference type="GO" id="GO:0006298">
    <property type="term" value="P:mismatch repair"/>
    <property type="evidence" value="ECO:0007669"/>
    <property type="project" value="TreeGrafter"/>
</dbReference>
<keyword evidence="12" id="KW-0234">DNA repair</keyword>
<dbReference type="Gene3D" id="1.10.340.30">
    <property type="entry name" value="Hypothetical protein, domain 2"/>
    <property type="match status" value="1"/>
</dbReference>
<evidence type="ECO:0000259" key="15">
    <source>
        <dbReference type="SMART" id="SM00478"/>
    </source>
</evidence>
<feature type="compositionally biased region" description="Low complexity" evidence="14">
    <location>
        <begin position="90"/>
        <end position="106"/>
    </location>
</feature>
<keyword evidence="10" id="KW-0408">Iron</keyword>
<evidence type="ECO:0000256" key="5">
    <source>
        <dbReference type="ARBA" id="ARBA00022023"/>
    </source>
</evidence>
<dbReference type="InterPro" id="IPR004036">
    <property type="entry name" value="Endonuclease-III-like_CS2"/>
</dbReference>
<dbReference type="GO" id="GO:0032357">
    <property type="term" value="F:oxidized purine DNA binding"/>
    <property type="evidence" value="ECO:0007669"/>
    <property type="project" value="TreeGrafter"/>
</dbReference>
<reference evidence="16 17" key="1">
    <citation type="journal article" date="2012" name="J. Bacteriol.">
        <title>Draft Genome Sequence of Turicella otitidis ATCC 51513, Isolated from Middle Ear Fluid from a Child with Otitis Media.</title>
        <authorList>
            <person name="Brinkrolf K."/>
            <person name="Schneider J."/>
            <person name="Knecht M."/>
            <person name="Ruckert C."/>
            <person name="Tauch A."/>
        </authorList>
    </citation>
    <scope>NUCLEOTIDE SEQUENCE [LARGE SCALE GENOMIC DNA]</scope>
    <source>
        <strain evidence="16 17">ATCC 51513</strain>
    </source>
</reference>
<evidence type="ECO:0000256" key="8">
    <source>
        <dbReference type="ARBA" id="ARBA00022763"/>
    </source>
</evidence>
<evidence type="ECO:0000256" key="11">
    <source>
        <dbReference type="ARBA" id="ARBA00023014"/>
    </source>
</evidence>
<dbReference type="CDD" id="cd00056">
    <property type="entry name" value="ENDO3c"/>
    <property type="match status" value="1"/>
</dbReference>
<proteinExistence type="inferred from homology"/>
<evidence type="ECO:0000256" key="4">
    <source>
        <dbReference type="ARBA" id="ARBA00012045"/>
    </source>
</evidence>
<dbReference type="SMART" id="SM00478">
    <property type="entry name" value="ENDO3c"/>
    <property type="match status" value="1"/>
</dbReference>
<dbReference type="GO" id="GO:0034039">
    <property type="term" value="F:8-oxo-7,8-dihydroguanine DNA N-glycosylase activity"/>
    <property type="evidence" value="ECO:0007669"/>
    <property type="project" value="TreeGrafter"/>
</dbReference>
<keyword evidence="13 16" id="KW-0326">Glycosidase</keyword>
<evidence type="ECO:0000256" key="14">
    <source>
        <dbReference type="SAM" id="MobiDB-lite"/>
    </source>
</evidence>
<dbReference type="GO" id="GO:0035485">
    <property type="term" value="F:adenine/guanine mispair binding"/>
    <property type="evidence" value="ECO:0007669"/>
    <property type="project" value="TreeGrafter"/>
</dbReference>
<evidence type="ECO:0000256" key="10">
    <source>
        <dbReference type="ARBA" id="ARBA00023004"/>
    </source>
</evidence>
<evidence type="ECO:0000256" key="9">
    <source>
        <dbReference type="ARBA" id="ARBA00022801"/>
    </source>
</evidence>
<dbReference type="InterPro" id="IPR023170">
    <property type="entry name" value="HhH_base_excis_C"/>
</dbReference>
<keyword evidence="7" id="KW-0479">Metal-binding</keyword>
<evidence type="ECO:0000256" key="7">
    <source>
        <dbReference type="ARBA" id="ARBA00022723"/>
    </source>
</evidence>
<dbReference type="PANTHER" id="PTHR42944:SF1">
    <property type="entry name" value="ADENINE DNA GLYCOSYLASE"/>
    <property type="match status" value="1"/>
</dbReference>
<gene>
    <name evidence="16" type="primary">mutY</name>
    <name evidence="16" type="ORF">BN46_1078</name>
</gene>
<dbReference type="EC" id="3.2.2.31" evidence="4"/>
<evidence type="ECO:0000313" key="17">
    <source>
        <dbReference type="Proteomes" id="UP000011016"/>
    </source>
</evidence>
<dbReference type="EMBL" id="CAJZ01000150">
    <property type="protein sequence ID" value="CCI83804.1"/>
    <property type="molecule type" value="Genomic_DNA"/>
</dbReference>
<comment type="cofactor">
    <cofactor evidence="2">
        <name>[4Fe-4S] cluster</name>
        <dbReference type="ChEBI" id="CHEBI:49883"/>
    </cofactor>
</comment>
<dbReference type="InterPro" id="IPR000445">
    <property type="entry name" value="HhH_motif"/>
</dbReference>
<name>I7LCB4_9CORY</name>
<keyword evidence="6" id="KW-0004">4Fe-4S</keyword>
<evidence type="ECO:0000256" key="1">
    <source>
        <dbReference type="ARBA" id="ARBA00000843"/>
    </source>
</evidence>
<dbReference type="Pfam" id="PF00633">
    <property type="entry name" value="HHH"/>
    <property type="match status" value="1"/>
</dbReference>
<comment type="similarity">
    <text evidence="3">Belongs to the Nth/MutY family.</text>
</comment>
<sequence length="476" mass="51889">MVSSTWTRSKSPGAVRPWRRAASTEGATFSTSTRCSPPGMAPSSRARLAAATAPQPSWPMTTTSRTPSERTANSTEPSTAGSRISPAVRTTNTSPSPTSKTTSTGTRESEHATTTAWGAWPPVSAWRRASSACGWLACPSTKRRLPSWSRRHTSRGRGLFRTMTLTVAARRPAPGVGPVARLHRDVDTASLLSWYARHRRPLPWREPGTSPWAVLLSEVMSQQTPVARVEPRWREWLERWPTPADLAAAPRDEVLRAWGRLGYPRRALRLRDCAAEITRRFGGEVPDTVAELESLPGIGDYTARAVASFAFGLNVPVVDTNVRRVVARAERGRLLPGTARKADLEEVAALLPGDDELGPVFSSALMELGALVCRARRPDCKACPLLSTCRWQQLGRPEPSEEEKARAKGRVQKFAGTDRQVRGLIMARLREAPGPVAEDELAGLWGDGEQLARARDSLLRDGLAERVAGGRLALPS</sequence>
<feature type="domain" description="HhH-GPD" evidence="15">
    <location>
        <begin position="220"/>
        <end position="371"/>
    </location>
</feature>
<dbReference type="PROSITE" id="PS01155">
    <property type="entry name" value="ENDONUCLEASE_III_2"/>
    <property type="match status" value="1"/>
</dbReference>
<evidence type="ECO:0000256" key="3">
    <source>
        <dbReference type="ARBA" id="ARBA00008343"/>
    </source>
</evidence>
<keyword evidence="8" id="KW-0227">DNA damage</keyword>
<dbReference type="PANTHER" id="PTHR42944">
    <property type="entry name" value="ADENINE DNA GLYCOSYLASE"/>
    <property type="match status" value="1"/>
</dbReference>
<evidence type="ECO:0000256" key="12">
    <source>
        <dbReference type="ARBA" id="ARBA00023204"/>
    </source>
</evidence>
<evidence type="ECO:0000313" key="16">
    <source>
        <dbReference type="EMBL" id="CCI83804.1"/>
    </source>
</evidence>
<dbReference type="GO" id="GO:0006284">
    <property type="term" value="P:base-excision repair"/>
    <property type="evidence" value="ECO:0007669"/>
    <property type="project" value="InterPro"/>
</dbReference>
<comment type="catalytic activity">
    <reaction evidence="1">
        <text>Hydrolyzes free adenine bases from 7,8-dihydro-8-oxoguanine:adenine mismatched double-stranded DNA, leaving an apurinic site.</text>
        <dbReference type="EC" id="3.2.2.31"/>
    </reaction>
</comment>
<dbReference type="GO" id="GO:0000701">
    <property type="term" value="F:purine-specific mismatch base pair DNA N-glycosylase activity"/>
    <property type="evidence" value="ECO:0007669"/>
    <property type="project" value="UniProtKB-EC"/>
</dbReference>
<feature type="compositionally biased region" description="Polar residues" evidence="14">
    <location>
        <begin position="1"/>
        <end position="10"/>
    </location>
</feature>
<accession>I7LCB4</accession>
<evidence type="ECO:0000256" key="13">
    <source>
        <dbReference type="ARBA" id="ARBA00023295"/>
    </source>
</evidence>
<organism evidence="16 17">
    <name type="scientific">Corynebacterium otitidis ATCC 51513</name>
    <dbReference type="NCBI Taxonomy" id="883169"/>
    <lineage>
        <taxon>Bacteria</taxon>
        <taxon>Bacillati</taxon>
        <taxon>Actinomycetota</taxon>
        <taxon>Actinomycetes</taxon>
        <taxon>Mycobacteriales</taxon>
        <taxon>Corynebacteriaceae</taxon>
        <taxon>Corynebacterium</taxon>
    </lineage>
</organism>
<evidence type="ECO:0000256" key="2">
    <source>
        <dbReference type="ARBA" id="ARBA00001966"/>
    </source>
</evidence>
<protein>
    <recommendedName>
        <fullName evidence="5">Adenine DNA glycosylase</fullName>
        <ecNumber evidence="4">3.2.2.31</ecNumber>
    </recommendedName>
</protein>
<dbReference type="InterPro" id="IPR044298">
    <property type="entry name" value="MIG/MutY"/>
</dbReference>
<feature type="compositionally biased region" description="Polar residues" evidence="14">
    <location>
        <begin position="54"/>
        <end position="82"/>
    </location>
</feature>
<comment type="caution">
    <text evidence="16">The sequence shown here is derived from an EMBL/GenBank/DDBJ whole genome shotgun (WGS) entry which is preliminary data.</text>
</comment>
<dbReference type="AlphaFoldDB" id="I7LCB4"/>
<dbReference type="InterPro" id="IPR003265">
    <property type="entry name" value="HhH-GPD_domain"/>
</dbReference>
<dbReference type="FunFam" id="1.10.340.30:FF:000003">
    <property type="entry name" value="A/G-specific adenine glycosylase"/>
    <property type="match status" value="1"/>
</dbReference>
<dbReference type="GO" id="GO:0051539">
    <property type="term" value="F:4 iron, 4 sulfur cluster binding"/>
    <property type="evidence" value="ECO:0007669"/>
    <property type="project" value="UniProtKB-KW"/>
</dbReference>
<dbReference type="InterPro" id="IPR011257">
    <property type="entry name" value="DNA_glycosylase"/>
</dbReference>